<dbReference type="Gene3D" id="1.10.287.680">
    <property type="entry name" value="Helix hairpin bin"/>
    <property type="match status" value="1"/>
</dbReference>
<gene>
    <name evidence="1" type="ORF">H3232_05685</name>
</gene>
<dbReference type="SUPFAM" id="SSF116960">
    <property type="entry name" value="YfbU-like"/>
    <property type="match status" value="1"/>
</dbReference>
<dbReference type="Proteomes" id="UP000540056">
    <property type="component" value="Unassembled WGS sequence"/>
</dbReference>
<protein>
    <submittedName>
        <fullName evidence="1">YfbU family protein</fullName>
    </submittedName>
</protein>
<proteinExistence type="predicted"/>
<keyword evidence="2" id="KW-1185">Reference proteome</keyword>
<dbReference type="Pfam" id="PF03887">
    <property type="entry name" value="YfbU"/>
    <property type="match status" value="1"/>
</dbReference>
<sequence length="184" mass="21970">MKLTQYQRQVLSNQHQILSMLQTDEHMSDYHEEMQEIYNDGFEYMYFEHGAYNDNEVLEEAECRDVFRIINMYDDLTYYWNNSDNLKENISEYAVIFPGFDLNDSIESKYYSFAKFLILKQNRFHDTGKMIREDINKLNSHGSGPGISGYLDILNRYEEVMANRSNTGVRNEMTLEEMKEILNR</sequence>
<dbReference type="InterPro" id="IPR023145">
    <property type="entry name" value="YfbU_helix-hairpin_sf"/>
</dbReference>
<dbReference type="EMBL" id="JACGAN010000008">
    <property type="protein sequence ID" value="MBA5746680.1"/>
    <property type="molecule type" value="Genomic_DNA"/>
</dbReference>
<organism evidence="1 2">
    <name type="scientific">Aerococcus urinaeequi</name>
    <dbReference type="NCBI Taxonomy" id="51665"/>
    <lineage>
        <taxon>Bacteria</taxon>
        <taxon>Bacillati</taxon>
        <taxon>Bacillota</taxon>
        <taxon>Bacilli</taxon>
        <taxon>Lactobacillales</taxon>
        <taxon>Aerococcaceae</taxon>
        <taxon>Aerococcus</taxon>
    </lineage>
</organism>
<evidence type="ECO:0000313" key="1">
    <source>
        <dbReference type="EMBL" id="MBA5746680.1"/>
    </source>
</evidence>
<dbReference type="Gene3D" id="1.10.3190.10">
    <property type="entry name" value="yfbu gene product, domain 2"/>
    <property type="match status" value="1"/>
</dbReference>
<reference evidence="1 2" key="1">
    <citation type="submission" date="2020-07" db="EMBL/GenBank/DDBJ databases">
        <title>Draft Genome Sequences of Lactobacillales Isolated from the International Space Station.</title>
        <authorList>
            <person name="Bharadwaj A.R."/>
            <person name="Singh N.K."/>
            <person name="Wood J.M."/>
            <person name="Debieu M."/>
            <person name="O'Hara N.B."/>
            <person name="Karouia F."/>
            <person name="Mason C.E."/>
            <person name="Venkateswaran K."/>
        </authorList>
    </citation>
    <scope>NUCLEOTIDE SEQUENCE [LARGE SCALE GENOMIC DNA]</scope>
    <source>
        <strain evidence="1 2">151250015-1-258-55</strain>
    </source>
</reference>
<dbReference type="RefSeq" id="WP_182023392.1">
    <property type="nucleotide sequence ID" value="NZ_JACGAM010000008.1"/>
</dbReference>
<name>A0ABR5ZY82_9LACT</name>
<accession>A0ABR5ZY82</accession>
<dbReference type="InterPro" id="IPR005587">
    <property type="entry name" value="UPF0304_YfbU"/>
</dbReference>
<evidence type="ECO:0000313" key="2">
    <source>
        <dbReference type="Proteomes" id="UP000540056"/>
    </source>
</evidence>
<comment type="caution">
    <text evidence="1">The sequence shown here is derived from an EMBL/GenBank/DDBJ whole genome shotgun (WGS) entry which is preliminary data.</text>
</comment>
<dbReference type="InterPro" id="IPR023146">
    <property type="entry name" value="YfbU_alpha-helical_sf"/>
</dbReference>